<dbReference type="EMBL" id="JBEPLY010000013">
    <property type="protein sequence ID" value="MET3601397.1"/>
    <property type="molecule type" value="Genomic_DNA"/>
</dbReference>
<sequence length="212" mass="22665">MSQPEPASASEQSETSSVSRILSDLRRENGWTLAEVSKRTGVSISALSKIENGQSQPAYSVLTRLSGGLGLDFADLLEGKAARPSFARAARAITRRGEGRHLENDMGAYRMLSTELADKALTPMVIDIPPRDDNMPPARSTHSGEEFVYVLAGDVIFEMSPYAPVLLAEGDTVYFDAASEHGFYAAGPGNARILSICYSGSGDAPDQFTVSS</sequence>
<reference evidence="4 5" key="1">
    <citation type="submission" date="2024-06" db="EMBL/GenBank/DDBJ databases">
        <title>Genomic Encyclopedia of Type Strains, Phase IV (KMG-IV): sequencing the most valuable type-strain genomes for metagenomic binning, comparative biology and taxonomic classification.</title>
        <authorList>
            <person name="Goeker M."/>
        </authorList>
    </citation>
    <scope>NUCLEOTIDE SEQUENCE [LARGE SCALE GENOMIC DNA]</scope>
    <source>
        <strain evidence="4 5">DSM 28102</strain>
    </source>
</reference>
<feature type="region of interest" description="Disordered" evidence="2">
    <location>
        <begin position="1"/>
        <end position="21"/>
    </location>
</feature>
<evidence type="ECO:0000313" key="5">
    <source>
        <dbReference type="Proteomes" id="UP001549164"/>
    </source>
</evidence>
<dbReference type="RefSeq" id="WP_354435201.1">
    <property type="nucleotide sequence ID" value="NZ_JBEPLY010000013.1"/>
</dbReference>
<keyword evidence="5" id="KW-1185">Reference proteome</keyword>
<dbReference type="PANTHER" id="PTHR46797:SF20">
    <property type="entry name" value="BLR4304 PROTEIN"/>
    <property type="match status" value="1"/>
</dbReference>
<dbReference type="InterPro" id="IPR050807">
    <property type="entry name" value="TransReg_Diox_bact_type"/>
</dbReference>
<dbReference type="InterPro" id="IPR001387">
    <property type="entry name" value="Cro/C1-type_HTH"/>
</dbReference>
<accession>A0ABV2IGU8</accession>
<dbReference type="Gene3D" id="1.10.260.40">
    <property type="entry name" value="lambda repressor-like DNA-binding domains"/>
    <property type="match status" value="1"/>
</dbReference>
<evidence type="ECO:0000256" key="2">
    <source>
        <dbReference type="SAM" id="MobiDB-lite"/>
    </source>
</evidence>
<comment type="caution">
    <text evidence="4">The sequence shown here is derived from an EMBL/GenBank/DDBJ whole genome shotgun (WGS) entry which is preliminary data.</text>
</comment>
<evidence type="ECO:0000259" key="3">
    <source>
        <dbReference type="PROSITE" id="PS50943"/>
    </source>
</evidence>
<dbReference type="Proteomes" id="UP001549164">
    <property type="component" value="Unassembled WGS sequence"/>
</dbReference>
<dbReference type="InterPro" id="IPR010982">
    <property type="entry name" value="Lambda_DNA-bd_dom_sf"/>
</dbReference>
<dbReference type="PROSITE" id="PS50943">
    <property type="entry name" value="HTH_CROC1"/>
    <property type="match status" value="1"/>
</dbReference>
<dbReference type="CDD" id="cd00093">
    <property type="entry name" value="HTH_XRE"/>
    <property type="match status" value="1"/>
</dbReference>
<evidence type="ECO:0000313" key="4">
    <source>
        <dbReference type="EMBL" id="MET3601397.1"/>
    </source>
</evidence>
<protein>
    <submittedName>
        <fullName evidence="4">Transcriptional regulator with XRE-family HTH domain</fullName>
    </submittedName>
</protein>
<dbReference type="InterPro" id="IPR011051">
    <property type="entry name" value="RmlC_Cupin_sf"/>
</dbReference>
<dbReference type="InterPro" id="IPR013096">
    <property type="entry name" value="Cupin_2"/>
</dbReference>
<feature type="compositionally biased region" description="Low complexity" evidence="2">
    <location>
        <begin position="1"/>
        <end position="19"/>
    </location>
</feature>
<dbReference type="InterPro" id="IPR014710">
    <property type="entry name" value="RmlC-like_jellyroll"/>
</dbReference>
<dbReference type="SUPFAM" id="SSF47413">
    <property type="entry name" value="lambda repressor-like DNA-binding domains"/>
    <property type="match status" value="1"/>
</dbReference>
<keyword evidence="1" id="KW-0238">DNA-binding</keyword>
<dbReference type="CDD" id="cd02209">
    <property type="entry name" value="cupin_XRE_C"/>
    <property type="match status" value="1"/>
</dbReference>
<dbReference type="SUPFAM" id="SSF51182">
    <property type="entry name" value="RmlC-like cupins"/>
    <property type="match status" value="1"/>
</dbReference>
<feature type="domain" description="HTH cro/C1-type" evidence="3">
    <location>
        <begin position="22"/>
        <end position="76"/>
    </location>
</feature>
<dbReference type="PANTHER" id="PTHR46797">
    <property type="entry name" value="HTH-TYPE TRANSCRIPTIONAL REGULATOR"/>
    <property type="match status" value="1"/>
</dbReference>
<dbReference type="SMART" id="SM00530">
    <property type="entry name" value="HTH_XRE"/>
    <property type="match status" value="1"/>
</dbReference>
<proteinExistence type="predicted"/>
<organism evidence="4 5">
    <name type="scientific">Martelella mangrovi</name>
    <dbReference type="NCBI Taxonomy" id="1397477"/>
    <lineage>
        <taxon>Bacteria</taxon>
        <taxon>Pseudomonadati</taxon>
        <taxon>Pseudomonadota</taxon>
        <taxon>Alphaproteobacteria</taxon>
        <taxon>Hyphomicrobiales</taxon>
        <taxon>Aurantimonadaceae</taxon>
        <taxon>Martelella</taxon>
    </lineage>
</organism>
<gene>
    <name evidence="4" type="ORF">ABID12_003355</name>
</gene>
<name>A0ABV2IGU8_9HYPH</name>
<dbReference type="Gene3D" id="2.60.120.10">
    <property type="entry name" value="Jelly Rolls"/>
    <property type="match status" value="1"/>
</dbReference>
<dbReference type="Pfam" id="PF07883">
    <property type="entry name" value="Cupin_2"/>
    <property type="match status" value="1"/>
</dbReference>
<dbReference type="Pfam" id="PF01381">
    <property type="entry name" value="HTH_3"/>
    <property type="match status" value="1"/>
</dbReference>
<evidence type="ECO:0000256" key="1">
    <source>
        <dbReference type="ARBA" id="ARBA00023125"/>
    </source>
</evidence>